<dbReference type="EMBL" id="JBHFFA010000004">
    <property type="protein sequence ID" value="KAL2628857.1"/>
    <property type="molecule type" value="Genomic_DNA"/>
</dbReference>
<keyword evidence="3" id="KW-1185">Reference proteome</keyword>
<feature type="region of interest" description="Disordered" evidence="1">
    <location>
        <begin position="41"/>
        <end position="120"/>
    </location>
</feature>
<evidence type="ECO:0000256" key="1">
    <source>
        <dbReference type="SAM" id="MobiDB-lite"/>
    </source>
</evidence>
<dbReference type="AlphaFoldDB" id="A0ABD1YGQ4"/>
<gene>
    <name evidence="2" type="ORF">R1flu_013543</name>
</gene>
<protein>
    <recommendedName>
        <fullName evidence="4">Ribosomal protein L2</fullName>
    </recommendedName>
</protein>
<dbReference type="Proteomes" id="UP001605036">
    <property type="component" value="Unassembled WGS sequence"/>
</dbReference>
<evidence type="ECO:0000313" key="3">
    <source>
        <dbReference type="Proteomes" id="UP001605036"/>
    </source>
</evidence>
<name>A0ABD1YGQ4_9MARC</name>
<organism evidence="2 3">
    <name type="scientific">Riccia fluitans</name>
    <dbReference type="NCBI Taxonomy" id="41844"/>
    <lineage>
        <taxon>Eukaryota</taxon>
        <taxon>Viridiplantae</taxon>
        <taxon>Streptophyta</taxon>
        <taxon>Embryophyta</taxon>
        <taxon>Marchantiophyta</taxon>
        <taxon>Marchantiopsida</taxon>
        <taxon>Marchantiidae</taxon>
        <taxon>Marchantiales</taxon>
        <taxon>Ricciaceae</taxon>
        <taxon>Riccia</taxon>
    </lineage>
</organism>
<comment type="caution">
    <text evidence="2">The sequence shown here is derived from an EMBL/GenBank/DDBJ whole genome shotgun (WGS) entry which is preliminary data.</text>
</comment>
<accession>A0ABD1YGQ4</accession>
<sequence>MTYSKRRAFLIWIQHGSSSGRHVANLALPSLVGDITPPKRRRVYKANSGTNRIRPQRGHVVRRDGPWTRTPKSSGNSLPRPRRMVWSSKVGSGGVSRGMSLVPRMPDGRCRSWLPEGSGD</sequence>
<evidence type="ECO:0000313" key="2">
    <source>
        <dbReference type="EMBL" id="KAL2628857.1"/>
    </source>
</evidence>
<reference evidence="2 3" key="1">
    <citation type="submission" date="2024-09" db="EMBL/GenBank/DDBJ databases">
        <title>Chromosome-scale assembly of Riccia fluitans.</title>
        <authorList>
            <person name="Paukszto L."/>
            <person name="Sawicki J."/>
            <person name="Karawczyk K."/>
            <person name="Piernik-Szablinska J."/>
            <person name="Szczecinska M."/>
            <person name="Mazdziarz M."/>
        </authorList>
    </citation>
    <scope>NUCLEOTIDE SEQUENCE [LARGE SCALE GENOMIC DNA]</scope>
    <source>
        <strain evidence="2">Rf_01</strain>
        <tissue evidence="2">Aerial parts of the thallus</tissue>
    </source>
</reference>
<evidence type="ECO:0008006" key="4">
    <source>
        <dbReference type="Google" id="ProtNLM"/>
    </source>
</evidence>
<proteinExistence type="predicted"/>